<gene>
    <name evidence="2" type="ORF">QTO34_017625</name>
</gene>
<keyword evidence="3" id="KW-1185">Reference proteome</keyword>
<dbReference type="AlphaFoldDB" id="A0AA40LRE1"/>
<name>A0AA40LRE1_CNENI</name>
<organism evidence="2 3">
    <name type="scientific">Cnephaeus nilssonii</name>
    <name type="common">Northern bat</name>
    <name type="synonym">Eptesicus nilssonii</name>
    <dbReference type="NCBI Taxonomy" id="3371016"/>
    <lineage>
        <taxon>Eukaryota</taxon>
        <taxon>Metazoa</taxon>
        <taxon>Chordata</taxon>
        <taxon>Craniata</taxon>
        <taxon>Vertebrata</taxon>
        <taxon>Euteleostomi</taxon>
        <taxon>Mammalia</taxon>
        <taxon>Eutheria</taxon>
        <taxon>Laurasiatheria</taxon>
        <taxon>Chiroptera</taxon>
        <taxon>Yangochiroptera</taxon>
        <taxon>Vespertilionidae</taxon>
        <taxon>Cnephaeus</taxon>
    </lineage>
</organism>
<sequence>MIASRKSASTVVQNRSRDKEAWNRLLNLRGKVEADTPSTEPNRPGLNNKDFKTNKEHVEEISELFYNTNSSAKILTDRQDKYMKRHAQQERVGGDCHHQEGCHTAWPGGRLAWERPPVEEATSGGAGRPAVLPGPEAAQPGGCPAQGWPPAEAAFSGGTGRPTTLPGPEAARPGGSPK</sequence>
<protein>
    <submittedName>
        <fullName evidence="2">Uncharacterized protein</fullName>
    </submittedName>
</protein>
<evidence type="ECO:0000256" key="1">
    <source>
        <dbReference type="SAM" id="MobiDB-lite"/>
    </source>
</evidence>
<comment type="caution">
    <text evidence="2">The sequence shown here is derived from an EMBL/GenBank/DDBJ whole genome shotgun (WGS) entry which is preliminary data.</text>
</comment>
<accession>A0AA40LRE1</accession>
<reference evidence="2" key="1">
    <citation type="submission" date="2023-06" db="EMBL/GenBank/DDBJ databases">
        <title>Reference genome for the Northern bat (Eptesicus nilssonii), a most northern bat species.</title>
        <authorList>
            <person name="Laine V.N."/>
            <person name="Pulliainen A.T."/>
            <person name="Lilley T.M."/>
        </authorList>
    </citation>
    <scope>NUCLEOTIDE SEQUENCE</scope>
    <source>
        <strain evidence="2">BLF_Eptnil</strain>
        <tissue evidence="2">Kidney</tissue>
    </source>
</reference>
<feature type="region of interest" description="Disordered" evidence="1">
    <location>
        <begin position="106"/>
        <end position="178"/>
    </location>
</feature>
<evidence type="ECO:0000313" key="2">
    <source>
        <dbReference type="EMBL" id="KAK1341222.1"/>
    </source>
</evidence>
<dbReference type="EMBL" id="JAULJE010000007">
    <property type="protein sequence ID" value="KAK1341222.1"/>
    <property type="molecule type" value="Genomic_DNA"/>
</dbReference>
<feature type="region of interest" description="Disordered" evidence="1">
    <location>
        <begin position="29"/>
        <end position="51"/>
    </location>
</feature>
<proteinExistence type="predicted"/>
<dbReference type="Proteomes" id="UP001177744">
    <property type="component" value="Unassembled WGS sequence"/>
</dbReference>
<evidence type="ECO:0000313" key="3">
    <source>
        <dbReference type="Proteomes" id="UP001177744"/>
    </source>
</evidence>